<dbReference type="RefSeq" id="WP_203941588.1">
    <property type="nucleotide sequence ID" value="NZ_BAAAGJ010000013.1"/>
</dbReference>
<dbReference type="EMBL" id="BOOY01000041">
    <property type="protein sequence ID" value="GIJ06410.1"/>
    <property type="molecule type" value="Genomic_DNA"/>
</dbReference>
<comment type="caution">
    <text evidence="3">The sequence shown here is derived from an EMBL/GenBank/DDBJ whole genome shotgun (WGS) entry which is preliminary data.</text>
</comment>
<keyword evidence="4" id="KW-1185">Reference proteome</keyword>
<proteinExistence type="predicted"/>
<feature type="transmembrane region" description="Helical" evidence="2">
    <location>
        <begin position="32"/>
        <end position="55"/>
    </location>
</feature>
<evidence type="ECO:0000256" key="1">
    <source>
        <dbReference type="SAM" id="MobiDB-lite"/>
    </source>
</evidence>
<evidence type="ECO:0000313" key="3">
    <source>
        <dbReference type="EMBL" id="GIJ06410.1"/>
    </source>
</evidence>
<gene>
    <name evidence="3" type="ORF">Sya03_57620</name>
</gene>
<name>A0A8J3YEE2_9ACTN</name>
<feature type="region of interest" description="Disordered" evidence="1">
    <location>
        <begin position="58"/>
        <end position="95"/>
    </location>
</feature>
<feature type="region of interest" description="Disordered" evidence="1">
    <location>
        <begin position="1"/>
        <end position="30"/>
    </location>
</feature>
<reference evidence="3" key="1">
    <citation type="submission" date="2021-01" db="EMBL/GenBank/DDBJ databases">
        <title>Whole genome shotgun sequence of Spirilliplanes yamanashiensis NBRC 15828.</title>
        <authorList>
            <person name="Komaki H."/>
            <person name="Tamura T."/>
        </authorList>
    </citation>
    <scope>NUCLEOTIDE SEQUENCE</scope>
    <source>
        <strain evidence="3">NBRC 15828</strain>
    </source>
</reference>
<sequence length="95" mass="9983">MADPHRSPEARDDTDLEPDGSPRSAPPRAPRWVKVSALIVGILILVIAVLMLTGLGGSHGPGRHTGLSNTAPVDVVDFPSPGNPADPQLRVVSHR</sequence>
<dbReference type="Proteomes" id="UP000652013">
    <property type="component" value="Unassembled WGS sequence"/>
</dbReference>
<organism evidence="3 4">
    <name type="scientific">Spirilliplanes yamanashiensis</name>
    <dbReference type="NCBI Taxonomy" id="42233"/>
    <lineage>
        <taxon>Bacteria</taxon>
        <taxon>Bacillati</taxon>
        <taxon>Actinomycetota</taxon>
        <taxon>Actinomycetes</taxon>
        <taxon>Micromonosporales</taxon>
        <taxon>Micromonosporaceae</taxon>
        <taxon>Spirilliplanes</taxon>
    </lineage>
</organism>
<dbReference type="AlphaFoldDB" id="A0A8J3YEE2"/>
<keyword evidence="2" id="KW-1133">Transmembrane helix</keyword>
<keyword evidence="2" id="KW-0812">Transmembrane</keyword>
<feature type="compositionally biased region" description="Basic and acidic residues" evidence="1">
    <location>
        <begin position="1"/>
        <end position="13"/>
    </location>
</feature>
<evidence type="ECO:0000313" key="4">
    <source>
        <dbReference type="Proteomes" id="UP000652013"/>
    </source>
</evidence>
<protein>
    <submittedName>
        <fullName evidence="3">Uncharacterized protein</fullName>
    </submittedName>
</protein>
<evidence type="ECO:0000256" key="2">
    <source>
        <dbReference type="SAM" id="Phobius"/>
    </source>
</evidence>
<accession>A0A8J3YEE2</accession>
<keyword evidence="2" id="KW-0472">Membrane</keyword>